<dbReference type="PROSITE" id="PS50833">
    <property type="entry name" value="BRIX"/>
    <property type="match status" value="1"/>
</dbReference>
<dbReference type="HAMAP" id="MF_00699">
    <property type="entry name" value="BriX"/>
    <property type="match status" value="1"/>
</dbReference>
<accession>A0ABZ3H2P5</accession>
<dbReference type="SUPFAM" id="SSF52954">
    <property type="entry name" value="Class II aaRS ABD-related"/>
    <property type="match status" value="1"/>
</dbReference>
<sequence>MITLTTSRDPSQRTRSFAKVISRYMNWYYLQRGKLSMEDLFEKSDRIVLIREIKGNPAFLDLYTGDKKSVTMRINVGTIKKEKMDDSPVYFAGRPPFDPVILGAMPKIDAGEKLARKLNLRKIVYVRKDGKLVFTFDGKEVLTVKLLGVYEG</sequence>
<evidence type="ECO:0000256" key="2">
    <source>
        <dbReference type="HAMAP-Rule" id="MF_00699"/>
    </source>
</evidence>
<gene>
    <name evidence="4" type="ORF">LPQ35_00295</name>
</gene>
<evidence type="ECO:0000256" key="1">
    <source>
        <dbReference type="ARBA" id="ARBA00022517"/>
    </source>
</evidence>
<dbReference type="RefSeq" id="WP_203218959.1">
    <property type="nucleotide sequence ID" value="NZ_CP087714.1"/>
</dbReference>
<evidence type="ECO:0000313" key="4">
    <source>
        <dbReference type="EMBL" id="XAT63841.1"/>
    </source>
</evidence>
<dbReference type="GeneID" id="90448076"/>
<evidence type="ECO:0000313" key="5">
    <source>
        <dbReference type="Proteomes" id="UP001492541"/>
    </source>
</evidence>
<dbReference type="Proteomes" id="UP001492541">
    <property type="component" value="Chromosome"/>
</dbReference>
<protein>
    <recommendedName>
        <fullName evidence="2">Probable Brix domain-containing ribosomal biogenesis protein</fullName>
    </recommendedName>
</protein>
<reference evidence="4 5" key="1">
    <citation type="submission" date="2021-11" db="EMBL/GenBank/DDBJ databases">
        <title>Whole genome of Geoglobus acetivorans.</title>
        <authorList>
            <person name="Liu D."/>
        </authorList>
    </citation>
    <scope>NUCLEOTIDE SEQUENCE [LARGE SCALE GENOMIC DNA]</scope>
    <source>
        <strain evidence="4 5">SBH6</strain>
    </source>
</reference>
<proteinExistence type="inferred from homology"/>
<dbReference type="Gene3D" id="3.40.50.10480">
    <property type="entry name" value="Probable brix-domain ribosomal biogenesis protein"/>
    <property type="match status" value="1"/>
</dbReference>
<dbReference type="EMBL" id="CP087714">
    <property type="protein sequence ID" value="XAT63841.1"/>
    <property type="molecule type" value="Genomic_DNA"/>
</dbReference>
<evidence type="ECO:0000259" key="3">
    <source>
        <dbReference type="PROSITE" id="PS50833"/>
    </source>
</evidence>
<feature type="domain" description="Brix" evidence="3">
    <location>
        <begin position="1"/>
        <end position="152"/>
    </location>
</feature>
<organism evidence="4 5">
    <name type="scientific">Geoglobus acetivorans</name>
    <dbReference type="NCBI Taxonomy" id="565033"/>
    <lineage>
        <taxon>Archaea</taxon>
        <taxon>Methanobacteriati</taxon>
        <taxon>Methanobacteriota</taxon>
        <taxon>Archaeoglobi</taxon>
        <taxon>Archaeoglobales</taxon>
        <taxon>Archaeoglobaceae</taxon>
        <taxon>Geoglobus</taxon>
    </lineage>
</organism>
<name>A0ABZ3H2P5_GEOAI</name>
<dbReference type="InterPro" id="IPR007109">
    <property type="entry name" value="Brix"/>
</dbReference>
<keyword evidence="5" id="KW-1185">Reference proteome</keyword>
<dbReference type="InterPro" id="IPR023548">
    <property type="entry name" value="Brix_dom_Rbsml_bgen_prot"/>
</dbReference>
<comment type="function">
    <text evidence="2">Probably involved in the biogenesis of the ribosome.</text>
</comment>
<keyword evidence="1 2" id="KW-0690">Ribosome biogenesis</keyword>